<dbReference type="Pfam" id="PF02838">
    <property type="entry name" value="Glyco_hydro_20b"/>
    <property type="match status" value="1"/>
</dbReference>
<dbReference type="InterPro" id="IPR029018">
    <property type="entry name" value="Hex-like_dom2"/>
</dbReference>
<evidence type="ECO:0000259" key="7">
    <source>
        <dbReference type="Pfam" id="PF02838"/>
    </source>
</evidence>
<evidence type="ECO:0000256" key="6">
    <source>
        <dbReference type="SAM" id="SignalP"/>
    </source>
</evidence>
<comment type="catalytic activity">
    <reaction evidence="1">
        <text>Hydrolysis of terminal non-reducing N-acetyl-D-hexosamine residues in N-acetyl-beta-D-hexosaminides.</text>
        <dbReference type="EC" id="3.2.1.52"/>
    </reaction>
</comment>
<dbReference type="InterPro" id="IPR025705">
    <property type="entry name" value="Beta_hexosaminidase_sua/sub"/>
</dbReference>
<evidence type="ECO:0000256" key="5">
    <source>
        <dbReference type="ARBA" id="ARBA00030512"/>
    </source>
</evidence>
<dbReference type="GO" id="GO:0005975">
    <property type="term" value="P:carbohydrate metabolic process"/>
    <property type="evidence" value="ECO:0007669"/>
    <property type="project" value="InterPro"/>
</dbReference>
<evidence type="ECO:0000256" key="1">
    <source>
        <dbReference type="ARBA" id="ARBA00001231"/>
    </source>
</evidence>
<evidence type="ECO:0000313" key="9">
    <source>
        <dbReference type="Proteomes" id="UP000310719"/>
    </source>
</evidence>
<dbReference type="EC" id="3.2.1.52" evidence="2"/>
<keyword evidence="3" id="KW-0378">Hydrolase</keyword>
<evidence type="ECO:0000256" key="3">
    <source>
        <dbReference type="ARBA" id="ARBA00022801"/>
    </source>
</evidence>
<proteinExistence type="predicted"/>
<dbReference type="GO" id="GO:0004563">
    <property type="term" value="F:beta-N-acetylhexosaminidase activity"/>
    <property type="evidence" value="ECO:0007669"/>
    <property type="project" value="UniProtKB-EC"/>
</dbReference>
<dbReference type="Proteomes" id="UP000310719">
    <property type="component" value="Chromosome"/>
</dbReference>
<name>A0A4U9HLJ8_9ENTR</name>
<accession>A0A4U9HLJ8</accession>
<feature type="domain" description="Beta-hexosaminidase bacterial type N-terminal" evidence="7">
    <location>
        <begin position="26"/>
        <end position="156"/>
    </location>
</feature>
<dbReference type="PANTHER" id="PTHR22600:SF57">
    <property type="entry name" value="BETA-N-ACETYLHEXOSAMINIDASE"/>
    <property type="match status" value="1"/>
</dbReference>
<dbReference type="SUPFAM" id="SSF55545">
    <property type="entry name" value="beta-N-acetylhexosaminidase-like domain"/>
    <property type="match status" value="1"/>
</dbReference>
<organism evidence="8 9">
    <name type="scientific">Leclercia adecarboxylata</name>
    <dbReference type="NCBI Taxonomy" id="83655"/>
    <lineage>
        <taxon>Bacteria</taxon>
        <taxon>Pseudomonadati</taxon>
        <taxon>Pseudomonadota</taxon>
        <taxon>Gammaproteobacteria</taxon>
        <taxon>Enterobacterales</taxon>
        <taxon>Enterobacteriaceae</taxon>
        <taxon>Leclercia</taxon>
    </lineage>
</organism>
<evidence type="ECO:0000256" key="2">
    <source>
        <dbReference type="ARBA" id="ARBA00012663"/>
    </source>
</evidence>
<dbReference type="InterPro" id="IPR015882">
    <property type="entry name" value="HEX_bac_N"/>
</dbReference>
<dbReference type="Gene3D" id="3.30.379.10">
    <property type="entry name" value="Chitobiase/beta-hexosaminidase domain 2-like"/>
    <property type="match status" value="1"/>
</dbReference>
<gene>
    <name evidence="8" type="ORF">NCTC13032_00705</name>
</gene>
<dbReference type="AlphaFoldDB" id="A0A4U9HLJ8"/>
<dbReference type="EMBL" id="LR590464">
    <property type="protein sequence ID" value="VTP63129.1"/>
    <property type="molecule type" value="Genomic_DNA"/>
</dbReference>
<protein>
    <recommendedName>
        <fullName evidence="2">beta-N-acetylhexosaminidase</fullName>
        <ecNumber evidence="2">3.2.1.52</ecNumber>
    </recommendedName>
    <alternativeName>
        <fullName evidence="5">Beta-N-acetylhexosaminidase</fullName>
    </alternativeName>
</protein>
<dbReference type="PANTHER" id="PTHR22600">
    <property type="entry name" value="BETA-HEXOSAMINIDASE"/>
    <property type="match status" value="1"/>
</dbReference>
<sequence length="196" mass="20995">MLRYSLLTAGLMLGFSAFAAPAGDLPLMPWPAKVERPATQGALVISNDFSVSVSGDDLGDAVTRLRQRVAQQTGWTLQPQADKPAKPTVTIAIARKVAPQPKADSDESYKLTVDASGVNITANTRFGALRAMETLLQLIQNGAENTSLPWVAIEDARASRGVACCSIRPDTLFRSTTSNARSTAWRRRSLTCCTGT</sequence>
<evidence type="ECO:0000313" key="8">
    <source>
        <dbReference type="EMBL" id="VTP63129.1"/>
    </source>
</evidence>
<evidence type="ECO:0000256" key="4">
    <source>
        <dbReference type="ARBA" id="ARBA00023295"/>
    </source>
</evidence>
<feature type="chain" id="PRO_5020507787" description="beta-N-acetylhexosaminidase" evidence="6">
    <location>
        <begin position="20"/>
        <end position="196"/>
    </location>
</feature>
<dbReference type="GO" id="GO:0030203">
    <property type="term" value="P:glycosaminoglycan metabolic process"/>
    <property type="evidence" value="ECO:0007669"/>
    <property type="project" value="TreeGrafter"/>
</dbReference>
<feature type="signal peptide" evidence="6">
    <location>
        <begin position="1"/>
        <end position="19"/>
    </location>
</feature>
<keyword evidence="6" id="KW-0732">Signal</keyword>
<reference evidence="8 9" key="1">
    <citation type="submission" date="2019-05" db="EMBL/GenBank/DDBJ databases">
        <authorList>
            <consortium name="Pathogen Informatics"/>
        </authorList>
    </citation>
    <scope>NUCLEOTIDE SEQUENCE [LARGE SCALE GENOMIC DNA]</scope>
    <source>
        <strain evidence="8 9">NCTC13032</strain>
    </source>
</reference>
<dbReference type="GO" id="GO:0016020">
    <property type="term" value="C:membrane"/>
    <property type="evidence" value="ECO:0007669"/>
    <property type="project" value="TreeGrafter"/>
</dbReference>
<keyword evidence="4" id="KW-0326">Glycosidase</keyword>